<keyword evidence="2" id="KW-1185">Reference proteome</keyword>
<proteinExistence type="predicted"/>
<evidence type="ECO:0000313" key="2">
    <source>
        <dbReference type="Proteomes" id="UP001165064"/>
    </source>
</evidence>
<accession>A0ACB5U5U0</accession>
<comment type="caution">
    <text evidence="1">The sequence shown here is derived from an EMBL/GenBank/DDBJ whole genome shotgun (WGS) entry which is preliminary data.</text>
</comment>
<organism evidence="1 2">
    <name type="scientific">Ambrosiozyma monospora</name>
    <name type="common">Yeast</name>
    <name type="synonym">Endomycopsis monosporus</name>
    <dbReference type="NCBI Taxonomy" id="43982"/>
    <lineage>
        <taxon>Eukaryota</taxon>
        <taxon>Fungi</taxon>
        <taxon>Dikarya</taxon>
        <taxon>Ascomycota</taxon>
        <taxon>Saccharomycotina</taxon>
        <taxon>Pichiomycetes</taxon>
        <taxon>Pichiales</taxon>
        <taxon>Pichiaceae</taxon>
        <taxon>Ambrosiozyma</taxon>
    </lineage>
</organism>
<gene>
    <name evidence="1" type="ORF">Amon02_001153900</name>
</gene>
<protein>
    <submittedName>
        <fullName evidence="1">Unnamed protein product</fullName>
    </submittedName>
</protein>
<reference evidence="1" key="1">
    <citation type="submission" date="2023-04" db="EMBL/GenBank/DDBJ databases">
        <title>Ambrosiozyma monospora NBRC 10751.</title>
        <authorList>
            <person name="Ichikawa N."/>
            <person name="Sato H."/>
            <person name="Tonouchi N."/>
        </authorList>
    </citation>
    <scope>NUCLEOTIDE SEQUENCE</scope>
    <source>
        <strain evidence="1">NBRC 10751</strain>
    </source>
</reference>
<name>A0ACB5U5U0_AMBMO</name>
<evidence type="ECO:0000313" key="1">
    <source>
        <dbReference type="EMBL" id="GMF02687.1"/>
    </source>
</evidence>
<sequence>MSQALKRPFDEFNNAEDDEYNENIARNDDGEDEDDLNTTGSFYSSLLCLYATSRGIVGIHFDATNGVLELIENFAIADDTNMLLQNMTRRYQPDVLVCNGRIKMFLQSDNTQDSNTTNSNENMNNELNNLITDVKSSKEFSPLEGKQFLIALRQELIDFGGSQEDKATVLSEIMECEEKNLYVSFRPNIYFKMVDHQSPLGF</sequence>
<dbReference type="EMBL" id="BSXS01012615">
    <property type="protein sequence ID" value="GMF02687.1"/>
    <property type="molecule type" value="Genomic_DNA"/>
</dbReference>
<dbReference type="Proteomes" id="UP001165064">
    <property type="component" value="Unassembled WGS sequence"/>
</dbReference>